<name>A0ABQ0L7K6_MYCCL</name>
<feature type="compositionally biased region" description="Gly residues" evidence="1">
    <location>
        <begin position="366"/>
        <end position="379"/>
    </location>
</feature>
<evidence type="ECO:0000259" key="3">
    <source>
        <dbReference type="Pfam" id="PF20152"/>
    </source>
</evidence>
<accession>A0ABQ0L7K6</accession>
<sequence length="443" mass="48280">MSDLSPGALVNERQNQGPDINSDLHVSSSLPPPESAPRDVALLKYGSCVAFLATASCPPTFESSSMAQFEILCVYLSLVVVRRAHASLQYGADPTASCPPTFDSFSMAQFEIFTAPILAGTQANWLLLGTLAIQTYKFHLTFPNERLWIRILVYTLFTLEVLQTAITSHFAYSLLVVSWGDPTIFSKLPWSSLAVPIFTGITSASVQMFYAWRIYVLKKERIWARVVCVLIIMLALMQSLAAFITDARFAVTTQISVLAELMIGVKVWLMGSAACDLVITVTLLIILTEYRRNTPWKRMDGLLARLIYNTIETGAVTSVVAVCDVVLFILFPETNLHQTPAFMLGKLYTNVLLTTLNARAELGNGPRSGGQSGSAGGGMNAMVNLSETRGGQSTRRYAPTGTTGDIEAGFAMNGKQKVQITTSTHVVTDVEDAESDTYKVGNL</sequence>
<feature type="transmembrane region" description="Helical" evidence="2">
    <location>
        <begin position="265"/>
        <end position="286"/>
    </location>
</feature>
<evidence type="ECO:0000256" key="2">
    <source>
        <dbReference type="SAM" id="Phobius"/>
    </source>
</evidence>
<dbReference type="PANTHER" id="PTHR40465:SF1">
    <property type="entry name" value="DUF6534 DOMAIN-CONTAINING PROTEIN"/>
    <property type="match status" value="1"/>
</dbReference>
<dbReference type="Pfam" id="PF20152">
    <property type="entry name" value="DUF6534"/>
    <property type="match status" value="1"/>
</dbReference>
<gene>
    <name evidence="4" type="ORF">MCHLO_04037</name>
</gene>
<dbReference type="PANTHER" id="PTHR40465">
    <property type="entry name" value="CHROMOSOME 1, WHOLE GENOME SHOTGUN SEQUENCE"/>
    <property type="match status" value="1"/>
</dbReference>
<feature type="transmembrane region" description="Helical" evidence="2">
    <location>
        <begin position="306"/>
        <end position="331"/>
    </location>
</feature>
<proteinExistence type="predicted"/>
<keyword evidence="2" id="KW-1133">Transmembrane helix</keyword>
<dbReference type="InterPro" id="IPR045339">
    <property type="entry name" value="DUF6534"/>
</dbReference>
<feature type="compositionally biased region" description="Polar residues" evidence="1">
    <location>
        <begin position="383"/>
        <end position="398"/>
    </location>
</feature>
<evidence type="ECO:0000313" key="5">
    <source>
        <dbReference type="Proteomes" id="UP000815677"/>
    </source>
</evidence>
<organism evidence="4 5">
    <name type="scientific">Mycena chlorophos</name>
    <name type="common">Agaric fungus</name>
    <name type="synonym">Agaricus chlorophos</name>
    <dbReference type="NCBI Taxonomy" id="658473"/>
    <lineage>
        <taxon>Eukaryota</taxon>
        <taxon>Fungi</taxon>
        <taxon>Dikarya</taxon>
        <taxon>Basidiomycota</taxon>
        <taxon>Agaricomycotina</taxon>
        <taxon>Agaricomycetes</taxon>
        <taxon>Agaricomycetidae</taxon>
        <taxon>Agaricales</taxon>
        <taxon>Marasmiineae</taxon>
        <taxon>Mycenaceae</taxon>
        <taxon>Mycena</taxon>
    </lineage>
</organism>
<keyword evidence="5" id="KW-1185">Reference proteome</keyword>
<reference evidence="4" key="1">
    <citation type="submission" date="2014-09" db="EMBL/GenBank/DDBJ databases">
        <title>Genome sequence of the luminous mushroom Mycena chlorophos for searching fungal bioluminescence genes.</title>
        <authorList>
            <person name="Tanaka Y."/>
            <person name="Kasuga D."/>
            <person name="Oba Y."/>
            <person name="Hase S."/>
            <person name="Sato K."/>
            <person name="Oba Y."/>
            <person name="Sakakibara Y."/>
        </authorList>
    </citation>
    <scope>NUCLEOTIDE SEQUENCE</scope>
</reference>
<keyword evidence="2" id="KW-0812">Transmembrane</keyword>
<feature type="region of interest" description="Disordered" evidence="1">
    <location>
        <begin position="363"/>
        <end position="398"/>
    </location>
</feature>
<keyword evidence="2" id="KW-0472">Membrane</keyword>
<feature type="domain" description="DUF6534" evidence="3">
    <location>
        <begin position="272"/>
        <end position="360"/>
    </location>
</feature>
<protein>
    <recommendedName>
        <fullName evidence="3">DUF6534 domain-containing protein</fullName>
    </recommendedName>
</protein>
<evidence type="ECO:0000256" key="1">
    <source>
        <dbReference type="SAM" id="MobiDB-lite"/>
    </source>
</evidence>
<evidence type="ECO:0000313" key="4">
    <source>
        <dbReference type="EMBL" id="GAT46522.1"/>
    </source>
</evidence>
<feature type="region of interest" description="Disordered" evidence="1">
    <location>
        <begin position="1"/>
        <end position="35"/>
    </location>
</feature>
<dbReference type="EMBL" id="DF842544">
    <property type="protein sequence ID" value="GAT46522.1"/>
    <property type="molecule type" value="Genomic_DNA"/>
</dbReference>
<dbReference type="Proteomes" id="UP000815677">
    <property type="component" value="Unassembled WGS sequence"/>
</dbReference>
<feature type="compositionally biased region" description="Polar residues" evidence="1">
    <location>
        <begin position="12"/>
        <end position="29"/>
    </location>
</feature>
<feature type="transmembrane region" description="Helical" evidence="2">
    <location>
        <begin position="190"/>
        <end position="210"/>
    </location>
</feature>
<feature type="transmembrane region" description="Helical" evidence="2">
    <location>
        <begin position="222"/>
        <end position="245"/>
    </location>
</feature>
<feature type="transmembrane region" description="Helical" evidence="2">
    <location>
        <begin position="147"/>
        <end position="170"/>
    </location>
</feature>